<dbReference type="SMART" id="SM00837">
    <property type="entry name" value="DPBB_1"/>
    <property type="match status" value="1"/>
</dbReference>
<evidence type="ECO:0000259" key="9">
    <source>
        <dbReference type="PROSITE" id="PS51174"/>
    </source>
</evidence>
<dbReference type="OMA" id="MWITEAR"/>
<dbReference type="GO" id="GO:0050832">
    <property type="term" value="P:defense response to fungus"/>
    <property type="evidence" value="ECO:0007669"/>
    <property type="project" value="InterPro"/>
</dbReference>
<dbReference type="EMBL" id="KZ772722">
    <property type="protein sequence ID" value="PTQ38568.1"/>
    <property type="molecule type" value="Genomic_DNA"/>
</dbReference>
<dbReference type="PRINTS" id="PR01225">
    <property type="entry name" value="EXPANSNFAMLY"/>
</dbReference>
<keyword evidence="5" id="KW-0472">Membrane</keyword>
<evidence type="ECO:0000259" key="7">
    <source>
        <dbReference type="PROSITE" id="PS50842"/>
    </source>
</evidence>
<dbReference type="InterPro" id="IPR001153">
    <property type="entry name" value="Barwin_dom"/>
</dbReference>
<dbReference type="Pfam" id="PF03330">
    <property type="entry name" value="DPBB_1"/>
    <property type="match status" value="1"/>
</dbReference>
<dbReference type="PROSITE" id="PS50842">
    <property type="entry name" value="EXPANSIN_EG45"/>
    <property type="match status" value="1"/>
</dbReference>
<keyword evidence="11" id="KW-1185">Reference proteome</keyword>
<keyword evidence="2 6" id="KW-0134">Cell wall</keyword>
<feature type="signal peptide" evidence="6">
    <location>
        <begin position="1"/>
        <end position="30"/>
    </location>
</feature>
<reference evidence="11" key="1">
    <citation type="journal article" date="2017" name="Cell">
        <title>Insights into land plant evolution garnered from the Marchantia polymorpha genome.</title>
        <authorList>
            <person name="Bowman J.L."/>
            <person name="Kohchi T."/>
            <person name="Yamato K.T."/>
            <person name="Jenkins J."/>
            <person name="Shu S."/>
            <person name="Ishizaki K."/>
            <person name="Yamaoka S."/>
            <person name="Nishihama R."/>
            <person name="Nakamura Y."/>
            <person name="Berger F."/>
            <person name="Adam C."/>
            <person name="Aki S.S."/>
            <person name="Althoff F."/>
            <person name="Araki T."/>
            <person name="Arteaga-Vazquez M.A."/>
            <person name="Balasubrmanian S."/>
            <person name="Barry K."/>
            <person name="Bauer D."/>
            <person name="Boehm C.R."/>
            <person name="Briginshaw L."/>
            <person name="Caballero-Perez J."/>
            <person name="Catarino B."/>
            <person name="Chen F."/>
            <person name="Chiyoda S."/>
            <person name="Chovatia M."/>
            <person name="Davies K.M."/>
            <person name="Delmans M."/>
            <person name="Demura T."/>
            <person name="Dierschke T."/>
            <person name="Dolan L."/>
            <person name="Dorantes-Acosta A.E."/>
            <person name="Eklund D.M."/>
            <person name="Florent S.N."/>
            <person name="Flores-Sandoval E."/>
            <person name="Fujiyama A."/>
            <person name="Fukuzawa H."/>
            <person name="Galik B."/>
            <person name="Grimanelli D."/>
            <person name="Grimwood J."/>
            <person name="Grossniklaus U."/>
            <person name="Hamada T."/>
            <person name="Haseloff J."/>
            <person name="Hetherington A.J."/>
            <person name="Higo A."/>
            <person name="Hirakawa Y."/>
            <person name="Hundley H.N."/>
            <person name="Ikeda Y."/>
            <person name="Inoue K."/>
            <person name="Inoue S.I."/>
            <person name="Ishida S."/>
            <person name="Jia Q."/>
            <person name="Kakita M."/>
            <person name="Kanazawa T."/>
            <person name="Kawai Y."/>
            <person name="Kawashima T."/>
            <person name="Kennedy M."/>
            <person name="Kinose K."/>
            <person name="Kinoshita T."/>
            <person name="Kohara Y."/>
            <person name="Koide E."/>
            <person name="Komatsu K."/>
            <person name="Kopischke S."/>
            <person name="Kubo M."/>
            <person name="Kyozuka J."/>
            <person name="Lagercrantz U."/>
            <person name="Lin S.S."/>
            <person name="Lindquist E."/>
            <person name="Lipzen A.M."/>
            <person name="Lu C.W."/>
            <person name="De Luna E."/>
            <person name="Martienssen R.A."/>
            <person name="Minamino N."/>
            <person name="Mizutani M."/>
            <person name="Mizutani M."/>
            <person name="Mochizuki N."/>
            <person name="Monte I."/>
            <person name="Mosher R."/>
            <person name="Nagasaki H."/>
            <person name="Nakagami H."/>
            <person name="Naramoto S."/>
            <person name="Nishitani K."/>
            <person name="Ohtani M."/>
            <person name="Okamoto T."/>
            <person name="Okumura M."/>
            <person name="Phillips J."/>
            <person name="Pollak B."/>
            <person name="Reinders A."/>
            <person name="Rovekamp M."/>
            <person name="Sano R."/>
            <person name="Sawa S."/>
            <person name="Schmid M.W."/>
            <person name="Shirakawa M."/>
            <person name="Solano R."/>
            <person name="Spunde A."/>
            <person name="Suetsugu N."/>
            <person name="Sugano S."/>
            <person name="Sugiyama A."/>
            <person name="Sun R."/>
            <person name="Suzuki Y."/>
            <person name="Takenaka M."/>
            <person name="Takezawa D."/>
            <person name="Tomogane H."/>
            <person name="Tsuzuki M."/>
            <person name="Ueda T."/>
            <person name="Umeda M."/>
            <person name="Ward J.M."/>
            <person name="Watanabe Y."/>
            <person name="Yazaki K."/>
            <person name="Yokoyama R."/>
            <person name="Yoshitake Y."/>
            <person name="Yotsui I."/>
            <person name="Zachgo S."/>
            <person name="Schmutz J."/>
        </authorList>
    </citation>
    <scope>NUCLEOTIDE SEQUENCE [LARGE SCALE GENOMIC DNA]</scope>
    <source>
        <strain evidence="11">Tak-1</strain>
    </source>
</reference>
<dbReference type="PROSITE" id="PS50843">
    <property type="entry name" value="EXPANSIN_CBD"/>
    <property type="match status" value="1"/>
</dbReference>
<keyword evidence="6" id="KW-0961">Cell wall biogenesis/degradation</keyword>
<dbReference type="InterPro" id="IPR007118">
    <property type="entry name" value="Expan_Lol_pI"/>
</dbReference>
<dbReference type="Gramene" id="Mp3g12280.1">
    <property type="protein sequence ID" value="Mp3g12280.1.cds"/>
    <property type="gene ID" value="Mp3g12280"/>
</dbReference>
<keyword evidence="4 6" id="KW-0732">Signal</keyword>
<dbReference type="GO" id="GO:0009664">
    <property type="term" value="P:plant-type cell wall organization"/>
    <property type="evidence" value="ECO:0007669"/>
    <property type="project" value="InterPro"/>
</dbReference>
<dbReference type="InterPro" id="IPR002963">
    <property type="entry name" value="Expansin"/>
</dbReference>
<dbReference type="InterPro" id="IPR036749">
    <property type="entry name" value="Expansin_CBD_sf"/>
</dbReference>
<evidence type="ECO:0000256" key="5">
    <source>
        <dbReference type="ARBA" id="ARBA00023136"/>
    </source>
</evidence>
<dbReference type="GO" id="GO:0042742">
    <property type="term" value="P:defense response to bacterium"/>
    <property type="evidence" value="ECO:0007669"/>
    <property type="project" value="InterPro"/>
</dbReference>
<dbReference type="SUPFAM" id="SSF50685">
    <property type="entry name" value="Barwin-like endoglucanases"/>
    <property type="match status" value="1"/>
</dbReference>
<dbReference type="Proteomes" id="UP000244005">
    <property type="component" value="Unassembled WGS sequence"/>
</dbReference>
<protein>
    <recommendedName>
        <fullName evidence="6">Expansin</fullName>
    </recommendedName>
</protein>
<dbReference type="Gramene" id="Mp3g12280.2">
    <property type="protein sequence ID" value="Mp3g12280.2.cds"/>
    <property type="gene ID" value="Mp3g12280"/>
</dbReference>
<dbReference type="Gene3D" id="2.60.40.760">
    <property type="entry name" value="Expansin, cellulose-binding-like domain"/>
    <property type="match status" value="1"/>
</dbReference>
<dbReference type="OrthoDB" id="10293039at2759"/>
<dbReference type="InterPro" id="IPR007112">
    <property type="entry name" value="Expansin/allergen_DPBB_dom"/>
</dbReference>
<dbReference type="GO" id="GO:0016020">
    <property type="term" value="C:membrane"/>
    <property type="evidence" value="ECO:0007669"/>
    <property type="project" value="UniProtKB-SubCell"/>
</dbReference>
<dbReference type="InterPro" id="IPR007117">
    <property type="entry name" value="Expansin_CBD"/>
</dbReference>
<evidence type="ECO:0000256" key="1">
    <source>
        <dbReference type="ARBA" id="ARBA00005392"/>
    </source>
</evidence>
<dbReference type="InterPro" id="IPR009009">
    <property type="entry name" value="RlpA-like_DPBB"/>
</dbReference>
<name>A0A2R6WXI3_MARPO</name>
<keyword evidence="3 6" id="KW-0964">Secreted</keyword>
<evidence type="ECO:0000256" key="4">
    <source>
        <dbReference type="ARBA" id="ARBA00022729"/>
    </source>
</evidence>
<gene>
    <name evidence="10" type="ORF">MARPO_0050s0033</name>
</gene>
<feature type="domain" description="Barwin" evidence="9">
    <location>
        <begin position="252"/>
        <end position="264"/>
    </location>
</feature>
<dbReference type="EMBL" id="KZ772722">
    <property type="protein sequence ID" value="PTQ38567.1"/>
    <property type="molecule type" value="Genomic_DNA"/>
</dbReference>
<comment type="subcellular location">
    <subcellularLocation>
        <location evidence="6">Secreted</location>
        <location evidence="6">Cell wall</location>
    </subcellularLocation>
    <subcellularLocation>
        <location evidence="6">Membrane</location>
        <topology evidence="6">Peripheral membrane protein</topology>
    </subcellularLocation>
</comment>
<dbReference type="CDD" id="cd22274">
    <property type="entry name" value="DPBB_EXPA_N"/>
    <property type="match status" value="1"/>
</dbReference>
<feature type="domain" description="Expansin-like CBD" evidence="8">
    <location>
        <begin position="180"/>
        <end position="259"/>
    </location>
</feature>
<dbReference type="Gene3D" id="2.40.40.10">
    <property type="entry name" value="RlpA-like domain"/>
    <property type="match status" value="1"/>
</dbReference>
<dbReference type="SUPFAM" id="SSF49590">
    <property type="entry name" value="PHL pollen allergen"/>
    <property type="match status" value="1"/>
</dbReference>
<comment type="similarity">
    <text evidence="1 6">Belongs to the expansin family. Expansin A subfamily.</text>
</comment>
<dbReference type="PROSITE" id="PS51174">
    <property type="entry name" value="BARWIN_3"/>
    <property type="match status" value="1"/>
</dbReference>
<feature type="chain" id="PRO_5041763520" description="Expansin" evidence="6">
    <location>
        <begin position="31"/>
        <end position="264"/>
    </location>
</feature>
<dbReference type="AlphaFoldDB" id="A0A2R6WXI3"/>
<dbReference type="InterPro" id="IPR036908">
    <property type="entry name" value="RlpA-like_sf"/>
</dbReference>
<dbReference type="GO" id="GO:0005576">
    <property type="term" value="C:extracellular region"/>
    <property type="evidence" value="ECO:0007669"/>
    <property type="project" value="InterPro"/>
</dbReference>
<proteinExistence type="inferred from homology"/>
<accession>A0A2R6WXI3</accession>
<evidence type="ECO:0000313" key="10">
    <source>
        <dbReference type="EMBL" id="PTQ38568.1"/>
    </source>
</evidence>
<reference evidence="10" key="2">
    <citation type="submission" date="2017-12" db="EMBL/GenBank/DDBJ databases">
        <title>WGS assembly of Marchantia polymorpha.</title>
        <authorList>
            <person name="Bowman J.L."/>
            <person name="Kohchi T."/>
            <person name="Yamato K.T."/>
            <person name="Jenkins J."/>
            <person name="Shu S."/>
            <person name="Ishizaki K."/>
            <person name="Yamaoka S."/>
            <person name="Nishihama R."/>
            <person name="Nakamura Y."/>
            <person name="Berger F."/>
            <person name="Adam C."/>
            <person name="Aki S.S."/>
            <person name="Althoff F."/>
            <person name="Araki T."/>
            <person name="Arteaga-Vazquez M.A."/>
            <person name="Balasubrmanian S."/>
            <person name="Bauer D."/>
            <person name="Boehm C.R."/>
            <person name="Briginshaw L."/>
            <person name="Caballero-Perez J."/>
            <person name="Catarino B."/>
            <person name="Chen F."/>
            <person name="Chiyoda S."/>
            <person name="Chovatia M."/>
            <person name="Davies K.M."/>
            <person name="Delmans M."/>
            <person name="Demura T."/>
            <person name="Dierschke T."/>
            <person name="Dolan L."/>
            <person name="Dorantes-Acosta A.E."/>
            <person name="Eklund D.M."/>
            <person name="Florent S.N."/>
            <person name="Flores-Sandoval E."/>
            <person name="Fujiyama A."/>
            <person name="Fukuzawa H."/>
            <person name="Galik B."/>
            <person name="Grimanelli D."/>
            <person name="Grimwood J."/>
            <person name="Grossniklaus U."/>
            <person name="Hamada T."/>
            <person name="Haseloff J."/>
            <person name="Hetherington A.J."/>
            <person name="Higo A."/>
            <person name="Hirakawa Y."/>
            <person name="Hundley H.N."/>
            <person name="Ikeda Y."/>
            <person name="Inoue K."/>
            <person name="Inoue S."/>
            <person name="Ishida S."/>
            <person name="Jia Q."/>
            <person name="Kakita M."/>
            <person name="Kanazawa T."/>
            <person name="Kawai Y."/>
            <person name="Kawashima T."/>
            <person name="Kennedy M."/>
            <person name="Kinose K."/>
            <person name="Kinoshita T."/>
            <person name="Kohara Y."/>
            <person name="Koide E."/>
            <person name="Komatsu K."/>
            <person name="Kopischke S."/>
            <person name="Kubo M."/>
            <person name="Kyozuka J."/>
            <person name="Lagercrantz U."/>
            <person name="Lin S.S."/>
            <person name="Lindquist E."/>
            <person name="Lipzen A.M."/>
            <person name="Lu C."/>
            <person name="Luna E.D."/>
            <person name="Martienssen R.A."/>
            <person name="Minamino N."/>
            <person name="Mizutani M."/>
            <person name="Mizutani M."/>
            <person name="Mochizuki N."/>
            <person name="Monte I."/>
            <person name="Mosher R."/>
            <person name="Nagasaki H."/>
            <person name="Nakagami H."/>
            <person name="Naramoto S."/>
            <person name="Nishitani K."/>
            <person name="Ohtani M."/>
            <person name="Okamoto T."/>
            <person name="Okumura M."/>
            <person name="Phillips J."/>
            <person name="Pollak B."/>
            <person name="Reinders A."/>
            <person name="Roevekamp M."/>
            <person name="Sano R."/>
            <person name="Sawa S."/>
            <person name="Schmid M.W."/>
            <person name="Shirakawa M."/>
            <person name="Solano R."/>
            <person name="Spunde A."/>
            <person name="Suetsugu N."/>
            <person name="Sugano S."/>
            <person name="Sugiyama A."/>
            <person name="Sun R."/>
            <person name="Suzuki Y."/>
            <person name="Takenaka M."/>
            <person name="Takezawa D."/>
            <person name="Tomogane H."/>
            <person name="Tsuzuki M."/>
            <person name="Ueda T."/>
            <person name="Umeda M."/>
            <person name="Ward J.M."/>
            <person name="Watanabe Y."/>
            <person name="Yazaki K."/>
            <person name="Yokoyama R."/>
            <person name="Yoshitake Y."/>
            <person name="Yotsui I."/>
            <person name="Zachgo S."/>
            <person name="Schmutz J."/>
        </authorList>
    </citation>
    <scope>NUCLEOTIDE SEQUENCE [LARGE SCALE GENOMIC DNA]</scope>
    <source>
        <strain evidence="10">Tak-1</strain>
    </source>
</reference>
<evidence type="ECO:0000313" key="11">
    <source>
        <dbReference type="Proteomes" id="UP000244005"/>
    </source>
</evidence>
<evidence type="ECO:0000259" key="8">
    <source>
        <dbReference type="PROSITE" id="PS50843"/>
    </source>
</evidence>
<comment type="function">
    <text evidence="6">Causes loosening and extension of plant cell walls by disrupting non-covalent bonding between cellulose microfibrils and matrix glucans. No enzymatic activity has been found.</text>
</comment>
<feature type="domain" description="Expansin-like EG45" evidence="7">
    <location>
        <begin position="62"/>
        <end position="170"/>
    </location>
</feature>
<evidence type="ECO:0000256" key="6">
    <source>
        <dbReference type="RuleBase" id="RU365023"/>
    </source>
</evidence>
<dbReference type="PANTHER" id="PTHR31867">
    <property type="entry name" value="EXPANSIN-A15"/>
    <property type="match status" value="1"/>
</dbReference>
<organism evidence="10 11">
    <name type="scientific">Marchantia polymorpha</name>
    <name type="common">Common liverwort</name>
    <name type="synonym">Marchantia aquatica</name>
    <dbReference type="NCBI Taxonomy" id="3197"/>
    <lineage>
        <taxon>Eukaryota</taxon>
        <taxon>Viridiplantae</taxon>
        <taxon>Streptophyta</taxon>
        <taxon>Embryophyta</taxon>
        <taxon>Marchantiophyta</taxon>
        <taxon>Marchantiopsida</taxon>
        <taxon>Marchantiidae</taxon>
        <taxon>Marchantiales</taxon>
        <taxon>Marchantiaceae</taxon>
        <taxon>Marchantia</taxon>
    </lineage>
</organism>
<dbReference type="PRINTS" id="PR01226">
    <property type="entry name" value="EXPANSIN"/>
</dbReference>
<dbReference type="Pfam" id="PF01357">
    <property type="entry name" value="Expansin_C"/>
    <property type="match status" value="1"/>
</dbReference>
<sequence length="264" mass="28989">MMRRVFRSGNLELLVVCVTGIILQLHNAEAYLSTESSVVSRTTFGDATATFYGGSDASGTQGGSCGYQNPFALGYGIKTAALSNSLLANNMNCGACFEVKCKYDASAYTKKWCYPNSPTIIVTATNQSPPGLNGEHHFDLTEPMFMKIANRIGGRIPIQYRRVRCYKPGGIKFTLTGNPFFNLVLVYNVGGAGNVYGMAIKGSRTDFYPMSRNWGQYWQAFVKLTGQSLTFRVTLGNGKSTTFWNVAPANWQFGQTVAATYNFY</sequence>
<evidence type="ECO:0000256" key="3">
    <source>
        <dbReference type="ARBA" id="ARBA00022525"/>
    </source>
</evidence>
<evidence type="ECO:0000256" key="2">
    <source>
        <dbReference type="ARBA" id="ARBA00022512"/>
    </source>
</evidence>